<keyword evidence="6" id="KW-1185">Reference proteome</keyword>
<keyword evidence="1" id="KW-0677">Repeat</keyword>
<proteinExistence type="predicted"/>
<dbReference type="HOGENOM" id="CLU_027125_0_0_10"/>
<evidence type="ECO:0000256" key="3">
    <source>
        <dbReference type="PROSITE-ProRule" id="PRU00339"/>
    </source>
</evidence>
<accession>F3ZTE9</accession>
<reference evidence="5 6" key="1">
    <citation type="journal article" date="2011" name="Stand. Genomic Sci.">
        <title>Non-contiguous finished genome sequence of Bacteroides coprosuis type strain (PC139).</title>
        <authorList>
            <person name="Land M."/>
            <person name="Held B."/>
            <person name="Gronow S."/>
            <person name="Abt B."/>
            <person name="Lucas S."/>
            <person name="Del Rio T.G."/>
            <person name="Nolan M."/>
            <person name="Tice H."/>
            <person name="Cheng J.F."/>
            <person name="Pitluck S."/>
            <person name="Liolios K."/>
            <person name="Pagani I."/>
            <person name="Ivanova N."/>
            <person name="Mavromatis K."/>
            <person name="Mikhailova N."/>
            <person name="Pati A."/>
            <person name="Tapia R."/>
            <person name="Han C."/>
            <person name="Goodwin L."/>
            <person name="Chen A."/>
            <person name="Palaniappan K."/>
            <person name="Hauser L."/>
            <person name="Brambilla E.M."/>
            <person name="Rohde M."/>
            <person name="Goker M."/>
            <person name="Detter J.C."/>
            <person name="Woyke T."/>
            <person name="Bristow J."/>
            <person name="Eisen J.A."/>
            <person name="Markowitz V."/>
            <person name="Hugenholtz P."/>
            <person name="Kyrpides N.C."/>
            <person name="Klenk H.P."/>
            <person name="Lapidus A."/>
        </authorList>
    </citation>
    <scope>NUCLEOTIDE SEQUENCE</scope>
    <source>
        <strain evidence="5 6">DSM 18011</strain>
    </source>
</reference>
<dbReference type="InterPro" id="IPR011990">
    <property type="entry name" value="TPR-like_helical_dom_sf"/>
</dbReference>
<dbReference type="EMBL" id="CM001167">
    <property type="protein sequence ID" value="EGJ71039.1"/>
    <property type="molecule type" value="Genomic_DNA"/>
</dbReference>
<dbReference type="Pfam" id="PF13432">
    <property type="entry name" value="TPR_16"/>
    <property type="match status" value="2"/>
</dbReference>
<feature type="repeat" description="TPR" evidence="3">
    <location>
        <begin position="260"/>
        <end position="293"/>
    </location>
</feature>
<organism evidence="5 6">
    <name type="scientific">Bacteroides coprosuis DSM 18011</name>
    <dbReference type="NCBI Taxonomy" id="679937"/>
    <lineage>
        <taxon>Bacteria</taxon>
        <taxon>Pseudomonadati</taxon>
        <taxon>Bacteroidota</taxon>
        <taxon>Bacteroidia</taxon>
        <taxon>Bacteroidales</taxon>
        <taxon>Bacteroidaceae</taxon>
        <taxon>Bacteroides</taxon>
    </lineage>
</organism>
<dbReference type="Pfam" id="PF00515">
    <property type="entry name" value="TPR_1"/>
    <property type="match status" value="1"/>
</dbReference>
<feature type="repeat" description="TPR" evidence="3">
    <location>
        <begin position="226"/>
        <end position="259"/>
    </location>
</feature>
<dbReference type="PANTHER" id="PTHR44858">
    <property type="entry name" value="TETRATRICOPEPTIDE REPEAT PROTEIN 6"/>
    <property type="match status" value="1"/>
</dbReference>
<dbReference type="SUPFAM" id="SSF48452">
    <property type="entry name" value="TPR-like"/>
    <property type="match status" value="3"/>
</dbReference>
<dbReference type="PROSITE" id="PS50005">
    <property type="entry name" value="TPR"/>
    <property type="match status" value="5"/>
</dbReference>
<dbReference type="Pfam" id="PF14559">
    <property type="entry name" value="TPR_19"/>
    <property type="match status" value="1"/>
</dbReference>
<dbReference type="Gene3D" id="1.25.40.10">
    <property type="entry name" value="Tetratricopeptide repeat domain"/>
    <property type="match status" value="6"/>
</dbReference>
<dbReference type="InterPro" id="IPR050498">
    <property type="entry name" value="Ycf3"/>
</dbReference>
<dbReference type="PANTHER" id="PTHR44858:SF1">
    <property type="entry name" value="UDP-N-ACETYLGLUCOSAMINE--PEPTIDE N-ACETYLGLUCOSAMINYLTRANSFERASE SPINDLY-RELATED"/>
    <property type="match status" value="1"/>
</dbReference>
<evidence type="ECO:0000313" key="6">
    <source>
        <dbReference type="Proteomes" id="UP000018439"/>
    </source>
</evidence>
<dbReference type="eggNOG" id="COG0457">
    <property type="taxonomic scope" value="Bacteria"/>
</dbReference>
<feature type="repeat" description="TPR" evidence="3">
    <location>
        <begin position="124"/>
        <end position="157"/>
    </location>
</feature>
<protein>
    <submittedName>
        <fullName evidence="5">Tetratricopeptide TPR_1 repeat-containing protein</fullName>
    </submittedName>
</protein>
<gene>
    <name evidence="5" type="ORF">Bcop_0825</name>
</gene>
<keyword evidence="2 3" id="KW-0802">TPR repeat</keyword>
<dbReference type="Proteomes" id="UP000018439">
    <property type="component" value="Chromosome"/>
</dbReference>
<evidence type="ECO:0000256" key="4">
    <source>
        <dbReference type="SAM" id="MobiDB-lite"/>
    </source>
</evidence>
<feature type="compositionally biased region" description="Basic and acidic residues" evidence="4">
    <location>
        <begin position="370"/>
        <end position="385"/>
    </location>
</feature>
<name>F3ZTE9_9BACE</name>
<dbReference type="STRING" id="679937.Bcop_0825"/>
<dbReference type="SMART" id="SM00028">
    <property type="entry name" value="TPR"/>
    <property type="match status" value="11"/>
</dbReference>
<feature type="repeat" description="TPR" evidence="3">
    <location>
        <begin position="578"/>
        <end position="611"/>
    </location>
</feature>
<dbReference type="AlphaFoldDB" id="F3ZTE9"/>
<feature type="region of interest" description="Disordered" evidence="4">
    <location>
        <begin position="359"/>
        <end position="385"/>
    </location>
</feature>
<dbReference type="InterPro" id="IPR019734">
    <property type="entry name" value="TPR_rpt"/>
</dbReference>
<evidence type="ECO:0000313" key="5">
    <source>
        <dbReference type="EMBL" id="EGJ71039.1"/>
    </source>
</evidence>
<evidence type="ECO:0000256" key="1">
    <source>
        <dbReference type="ARBA" id="ARBA00022737"/>
    </source>
</evidence>
<sequence>MKRKFLTILLLLPTLLFGQINTDRVMIIGRNALYFEDYILSIQYFNQVINAKPYLHLPYFFRSLAKLNLDDFKGAEDDCSKVLMRNPFFVAGYQVRGLARVQQGKYKEAIEDYYEALKYDPEDVPVWNNLALCYINEENYEKAKESLQELSRISPKYTPAYLMKGDVALREKDTVSAMGYLDEAIALDKYDANTWGARAMLYLMQEKYPEAEKDLDEATYLSGQDPMHYINRALARFHQNNLRGAMSDYDLALDIDPQNFIGHYNRGLLRARVGDYNRALEDFDFVLNIDPDNLMATFNRGLLRSRTGDFSGAEADYTKVIDVYPAFYAGYHYRAEARKMLGDAKGYEQDELTMLKMQMEKPTAGQNQKSKSDETRKRSDKNMENYKKLVVADKDDISRNYKSEYRGRIQNKKVQVKSEPYFTLSYYEKSNEVRQIIHYHKFMDELNNKHILPYPLVITNREKPLSQEEADKHFALVDVHTAGMAKQPNSVEYRFARGLDFFLVQDIDNAIDDFSAAIQIDKTFYPAYFMRSLAKIKQLDYERAESGQDISKDKSTVIDYELVLNDLSTVIKLAPDFVYAYYNRAHLYFELKDFPAALSDYTEAIKINPEFAEAYFNRGIIHIFLGNNKDGVSDLSKAGELGIAASYNIIKRFRDAK</sequence>
<feature type="repeat" description="TPR" evidence="3">
    <location>
        <begin position="90"/>
        <end position="123"/>
    </location>
</feature>
<dbReference type="OrthoDB" id="712930at2"/>
<evidence type="ECO:0000256" key="2">
    <source>
        <dbReference type="ARBA" id="ARBA00022803"/>
    </source>
</evidence>
<dbReference type="PROSITE" id="PS50293">
    <property type="entry name" value="TPR_REGION"/>
    <property type="match status" value="2"/>
</dbReference>